<dbReference type="Proteomes" id="UP000001744">
    <property type="component" value="Unassembled WGS sequence"/>
</dbReference>
<dbReference type="HOGENOM" id="CLU_381374_0_0_1"/>
<reference evidence="3 5" key="1">
    <citation type="journal article" date="2011" name="Science">
        <title>Comparative functional genomics of the fission yeasts.</title>
        <authorList>
            <person name="Rhind N."/>
            <person name="Chen Z."/>
            <person name="Yassour M."/>
            <person name="Thompson D.A."/>
            <person name="Haas B.J."/>
            <person name="Habib N."/>
            <person name="Wapinski I."/>
            <person name="Roy S."/>
            <person name="Lin M.F."/>
            <person name="Heiman D.I."/>
            <person name="Young S.K."/>
            <person name="Furuya K."/>
            <person name="Guo Y."/>
            <person name="Pidoux A."/>
            <person name="Chen H.M."/>
            <person name="Robbertse B."/>
            <person name="Goldberg J.M."/>
            <person name="Aoki K."/>
            <person name="Bayne E.H."/>
            <person name="Berlin A.M."/>
            <person name="Desjardins C.A."/>
            <person name="Dobbs E."/>
            <person name="Dukaj L."/>
            <person name="Fan L."/>
            <person name="FitzGerald M.G."/>
            <person name="French C."/>
            <person name="Gujja S."/>
            <person name="Hansen K."/>
            <person name="Keifenheim D."/>
            <person name="Levin J.Z."/>
            <person name="Mosher R.A."/>
            <person name="Mueller C.A."/>
            <person name="Pfiffner J."/>
            <person name="Priest M."/>
            <person name="Russ C."/>
            <person name="Smialowska A."/>
            <person name="Swoboda P."/>
            <person name="Sykes S.M."/>
            <person name="Vaughn M."/>
            <person name="Vengrova S."/>
            <person name="Yoder R."/>
            <person name="Zeng Q."/>
            <person name="Allshire R."/>
            <person name="Baulcombe D."/>
            <person name="Birren B.W."/>
            <person name="Brown W."/>
            <person name="Ekwall K."/>
            <person name="Kellis M."/>
            <person name="Leatherwood J."/>
            <person name="Levin H."/>
            <person name="Margalit H."/>
            <person name="Martienssen R."/>
            <person name="Nieduszynski C.A."/>
            <person name="Spatafora J.W."/>
            <person name="Friedman N."/>
            <person name="Dalgaard J.Z."/>
            <person name="Baumann P."/>
            <person name="Niki H."/>
            <person name="Regev A."/>
            <person name="Nusbaum C."/>
        </authorList>
    </citation>
    <scope>NUCLEOTIDE SEQUENCE [LARGE SCALE GENOMIC DNA]</scope>
    <source>
        <strain evidence="5">yFS275 / FY16936</strain>
    </source>
</reference>
<dbReference type="RefSeq" id="XP_002172018.1">
    <property type="nucleotide sequence ID" value="XM_002171982.2"/>
</dbReference>
<protein>
    <submittedName>
        <fullName evidence="3">UCS-domain-containing protein Rng3</fullName>
    </submittedName>
</protein>
<dbReference type="GO" id="GO:0051879">
    <property type="term" value="F:Hsp90 protein binding"/>
    <property type="evidence" value="ECO:0000318"/>
    <property type="project" value="GO_Central"/>
</dbReference>
<name>B6JWH4_SCHJY</name>
<dbReference type="AlphaFoldDB" id="B6JWH4"/>
<dbReference type="InterPro" id="IPR011989">
    <property type="entry name" value="ARM-like"/>
</dbReference>
<proteinExistence type="predicted"/>
<evidence type="ECO:0000313" key="3">
    <source>
        <dbReference type="EMBL" id="EEB05725.1"/>
    </source>
</evidence>
<dbReference type="GO" id="GO:0033275">
    <property type="term" value="P:actin-myosin filament sliding"/>
    <property type="evidence" value="ECO:0007669"/>
    <property type="project" value="EnsemblFungi"/>
</dbReference>
<dbReference type="STRING" id="402676.B6JWH4"/>
<dbReference type="PANTHER" id="PTHR45994">
    <property type="entry name" value="FI21225P1"/>
    <property type="match status" value="1"/>
</dbReference>
<dbReference type="OMA" id="IHKECSE"/>
<evidence type="ECO:0000256" key="2">
    <source>
        <dbReference type="ARBA" id="ARBA00022490"/>
    </source>
</evidence>
<sequence>MSTLTKPCALCQAIDHLDAKTKAGPSELKELQAIAADPACPVCRTQENLSDEHEKTILETIAKQGAAIDAWIDANFAADTDFSPDTAPVAILARTRKGVEIVFQLLEKQDTGEEAAECLLTRLFENLSPTALAILLHQPHTRAAFSARVEPLLSHKRVLQSFLRCPLYDSLAAVLFANRSDIAEEALNGCKQLARDGDPCRSLVLSRLSSLLLVALSSSKSDIVDKDFLSYWTRISEEGHLELAWIDCLCTICDFSKCRTLVQECCQDFLQANASKRECIPVLTKIALGTNHKDELLPMVQQLLHEPVCDDSLLQTLLVASCYGPVKECIAHSATPLFTQWTQILKQSKEDFLKGAFDESYTIASTLLHLCQFAKPVETEDDVQRNRLKQTIQSAAAKKNASLDEAGLPSDCVEDDDSHVQARVELVIKSGLIGLLLKHATDTRPGLCQVMAELLLHVANVKTTRGRLVQQGAVGFLTRSTVLQKSSVAAHAVSRILISVSPHIVFTGSLSPTGAIKLMSVLLADGESSLLALFETLLALTNLASFDESSRAAIVRDCWDSLDNLLLSSNTLVQRASTELLNNLSLSTTCLEKIFGQKEQDTENSRLRIIVALGDAEDAATRQAAFGAIVQFTGYLECCKAIAQRVGFEFLVRGLRDDDQGVRHRVLVCVCNLLYQPDMTIVGQALRTPGLVQQIMSCKCDAPALQQAQKDALSILQQISQANTKR</sequence>
<evidence type="ECO:0000313" key="4">
    <source>
        <dbReference type="JaponicusDB" id="SJAG_00750"/>
    </source>
</evidence>
<dbReference type="PANTHER" id="PTHR45994:SF1">
    <property type="entry name" value="FI21225P1"/>
    <property type="match status" value="1"/>
</dbReference>
<keyword evidence="2" id="KW-0963">Cytoplasm</keyword>
<dbReference type="VEuPathDB" id="FungiDB:SJAG_00750"/>
<organism evidence="3 5">
    <name type="scientific">Schizosaccharomyces japonicus (strain yFS275 / FY16936)</name>
    <name type="common">Fission yeast</name>
    <dbReference type="NCBI Taxonomy" id="402676"/>
    <lineage>
        <taxon>Eukaryota</taxon>
        <taxon>Fungi</taxon>
        <taxon>Dikarya</taxon>
        <taxon>Ascomycota</taxon>
        <taxon>Taphrinomycotina</taxon>
        <taxon>Schizosaccharomycetes</taxon>
        <taxon>Schizosaccharomycetales</taxon>
        <taxon>Schizosaccharomycetaceae</taxon>
        <taxon>Schizosaccharomyces</taxon>
    </lineage>
</organism>
<dbReference type="GO" id="GO:0005737">
    <property type="term" value="C:cytoplasm"/>
    <property type="evidence" value="ECO:0000318"/>
    <property type="project" value="GO_Central"/>
</dbReference>
<keyword evidence="5" id="KW-1185">Reference proteome</keyword>
<evidence type="ECO:0000256" key="1">
    <source>
        <dbReference type="ARBA" id="ARBA00004496"/>
    </source>
</evidence>
<dbReference type="EMBL" id="KE651166">
    <property type="protein sequence ID" value="EEB05725.1"/>
    <property type="molecule type" value="Genomic_DNA"/>
</dbReference>
<dbReference type="SUPFAM" id="SSF48371">
    <property type="entry name" value="ARM repeat"/>
    <property type="match status" value="1"/>
</dbReference>
<evidence type="ECO:0000313" key="5">
    <source>
        <dbReference type="Proteomes" id="UP000001744"/>
    </source>
</evidence>
<dbReference type="GO" id="GO:0110085">
    <property type="term" value="C:mitotic actomyosin contractile ring"/>
    <property type="evidence" value="ECO:0007669"/>
    <property type="project" value="EnsemblFungi"/>
</dbReference>
<accession>B6JWH4</accession>
<dbReference type="Gene3D" id="1.25.10.10">
    <property type="entry name" value="Leucine-rich Repeat Variant"/>
    <property type="match status" value="1"/>
</dbReference>
<dbReference type="JaponicusDB" id="SJAG_00750">
    <property type="gene designation" value="rng3"/>
</dbReference>
<dbReference type="GeneID" id="7052166"/>
<comment type="subcellular location">
    <subcellularLocation>
        <location evidence="1">Cytoplasm</location>
    </subcellularLocation>
</comment>
<gene>
    <name evidence="4" type="primary">rng3</name>
    <name evidence="3" type="ORF">SJAG_00750</name>
</gene>
<dbReference type="OrthoDB" id="5574718at2759"/>
<dbReference type="InterPro" id="IPR016024">
    <property type="entry name" value="ARM-type_fold"/>
</dbReference>
<dbReference type="eggNOG" id="KOG4151">
    <property type="taxonomic scope" value="Eukaryota"/>
</dbReference>